<dbReference type="Pfam" id="PF17790">
    <property type="entry name" value="MG1"/>
    <property type="match status" value="1"/>
</dbReference>
<dbReference type="SUPFAM" id="SSF49410">
    <property type="entry name" value="Alpha-macroglobulin receptor domain"/>
    <property type="match status" value="1"/>
</dbReference>
<evidence type="ECO:0000256" key="3">
    <source>
        <dbReference type="ARBA" id="ARBA00023157"/>
    </source>
</evidence>
<keyword evidence="6" id="KW-1185">Reference proteome</keyword>
<dbReference type="PANTHER" id="PTHR11412">
    <property type="entry name" value="MACROGLOBULIN / COMPLEMENT"/>
    <property type="match status" value="1"/>
</dbReference>
<dbReference type="InterPro" id="IPR001134">
    <property type="entry name" value="Netrin_domain"/>
</dbReference>
<dbReference type="Gene3D" id="1.50.10.20">
    <property type="match status" value="1"/>
</dbReference>
<dbReference type="Gene3D" id="2.60.40.1930">
    <property type="match status" value="4"/>
</dbReference>
<dbReference type="Gene3D" id="2.60.40.1940">
    <property type="match status" value="1"/>
</dbReference>
<evidence type="ECO:0000313" key="6">
    <source>
        <dbReference type="Proteomes" id="UP000261620"/>
    </source>
</evidence>
<reference evidence="5" key="2">
    <citation type="submission" date="2025-09" db="UniProtKB">
        <authorList>
            <consortium name="Ensembl"/>
        </authorList>
    </citation>
    <scope>IDENTIFICATION</scope>
</reference>
<dbReference type="Gene3D" id="6.20.50.160">
    <property type="match status" value="1"/>
</dbReference>
<dbReference type="SUPFAM" id="SSF50242">
    <property type="entry name" value="TIMP-like"/>
    <property type="match status" value="1"/>
</dbReference>
<dbReference type="InterPro" id="IPR008993">
    <property type="entry name" value="TIMP-like_OB-fold"/>
</dbReference>
<dbReference type="InterPro" id="IPR018933">
    <property type="entry name" value="Netrin_module_non-TIMP"/>
</dbReference>
<dbReference type="SMART" id="SM01361">
    <property type="entry name" value="A2M_recep"/>
    <property type="match status" value="1"/>
</dbReference>
<dbReference type="FunFam" id="2.60.40.1940:FF:000001">
    <property type="entry name" value="Complement component C3"/>
    <property type="match status" value="1"/>
</dbReference>
<protein>
    <recommendedName>
        <fullName evidence="4">NTR domain-containing protein</fullName>
    </recommendedName>
</protein>
<dbReference type="Gene3D" id="2.60.40.690">
    <property type="entry name" value="Alpha-macroglobulin, receptor-binding domain"/>
    <property type="match status" value="1"/>
</dbReference>
<dbReference type="STRING" id="94237.ENSMMOP00000028475"/>
<dbReference type="InterPro" id="IPR011625">
    <property type="entry name" value="A2M_N_BRD"/>
</dbReference>
<dbReference type="InterPro" id="IPR011626">
    <property type="entry name" value="Alpha-macroglobulin_TED"/>
</dbReference>
<sequence length="1552" mass="175644">MLSQPGAILVFNLLRRLSADHLHFISLSLSLSRAVMSAPNLLRVGAAEYIFVEIQGIQFMHEENIHVQITVLNHPTKTKRLVSEAAVLNRANKFQELVQIMIPVKEFSKDPNKKQYVYLQAYFPDRTLEKVVLVKFHSAFIFIQTDKTLYTPNSKVYFRMFAVPPNTERVEMDDQTYNYLTESVAIDIVVLYFIMILNYNPGLWKVVAKFPNNPQQIFAAEFEVKAHVLPSFEVKLTPETSFFFVDKPDLTVHIKARYLLGESVDGVAIVLFGVLHNGQKKSIQRSLQNVPIAGGEGTVRLQREHITQTFGNIQNLVGSSIFVAVTVLTDQGKKKETVCVCIYALIEVHIRQENKPKPAQNLKVNVDTGHGAQMVVRTGSNGKAKFPINTVARTNSLTITAKTEDRTFPHERQASATMVVHPYISKSNSYIHIDVNTDELELGANLRISCFNNRQQHIKNDLTYLITSGGQLVKYGRHETRCLEVISMILPITKEMLPSFRIIVYYHTNENEVVSDSVQVDVKDSCLGSLRLEQAGSVPSYLPHRLFRLNIIGDPEAMVGIVAVDKGVFGLNNKHRLTQKKVWDIVKKHDTGCTPGGGRDSMSVFYDAGLLFVSSVSHTPIRKGDTKGILTLYLILILQKLYGMLCVLSVYHCDNTYLDRNEIVIRTVLPESWLWSDMKLPSCPKNNPNCDTTSVMKYLVLRDSITTWQIIGISLSRTHGICVADPLEVIVRKDFFIDLRLPDTAVHEEQLEIKAILHNYSPEPITVRVDLIETDGICSSAFNRGEYIQEVKVEAQATRSVPFVIVPMKEKELLIEVKAAVRGSLLNDGVMKGLQSVAAEYNFFYCCLTRQLFLPLDGYQEQIINSEIPHNDVVPNTPGVTVIYLTGDTSASVENVISGNSMGTLIYQPSGSVEQNIIHMSLMVIATTYLDKTHQWENVGFEKRNEALRYIKIGYMNELAYSKADGSFALVPNKQSSTWLTAFVAKVFAMARNLVSIETAVICNAMNFLILRAQRPDGKFTEVGTMHQGGITGDVYGTDSAESMTAFCLIAMQESRLCCAASVNLLQGSIEKAVAYLERRLPYLTNPYAAAVTSYALATENKLDWGILFKFASPGSDHWPVPKGHVYTLEATAYALLALVQAEAFEEARPVVRWLRQQQRVSGSYQSTQATIMVYQAVAEYWARAREVDHELEVSVFFPGRPRANEYRFDKINNSTRKSKVRPQTHKTRTYAMLCCVCMETLYYARPRVQERDCQRFNLSVQLLQGDFVTYLICSVDFLYRYKNEERDSTMAVLDIGLLPGFTVNTDDLNLLSKRGASVYPLSLSDRGSLIIYLNKVSHTRPEEIMFRIHQKQTVGVLQPAAVSVYEYHESEPCVKFYHPERTNGQLLRHCTNDRCTCAEEDCCMRKRGRISPDERINKSCEISQTGKTDFVYKVSFEEFTDGLSTDIYTMRVVKVIKEGSYDNPEGGLRKFISFPHCRESLALERGKTYLIMGTSKDIFRDELCQYALGERNWVEYWPTPAECQTDDHRHTCIGLDRMVMQYEFFGCLQCQ</sequence>
<dbReference type="Pfam" id="PF07677">
    <property type="entry name" value="A2M_recep"/>
    <property type="match status" value="1"/>
</dbReference>
<dbReference type="InterPro" id="IPR050473">
    <property type="entry name" value="A2M/Complement_sys"/>
</dbReference>
<dbReference type="Pfam" id="PF07703">
    <property type="entry name" value="A2M_BRD"/>
    <property type="match status" value="1"/>
</dbReference>
<dbReference type="Gene3D" id="2.20.130.20">
    <property type="match status" value="1"/>
</dbReference>
<dbReference type="Gene3D" id="2.60.120.1540">
    <property type="match status" value="1"/>
</dbReference>
<dbReference type="Pfam" id="PF17789">
    <property type="entry name" value="MG4"/>
    <property type="match status" value="1"/>
</dbReference>
<dbReference type="Gene3D" id="2.60.40.10">
    <property type="entry name" value="Immunoglobulins"/>
    <property type="match status" value="2"/>
</dbReference>
<dbReference type="GO" id="GO:0005615">
    <property type="term" value="C:extracellular space"/>
    <property type="evidence" value="ECO:0007669"/>
    <property type="project" value="InterPro"/>
</dbReference>
<dbReference type="InterPro" id="IPR047565">
    <property type="entry name" value="Alpha-macroglob_thiol-ester_cl"/>
</dbReference>
<dbReference type="GO" id="GO:0004866">
    <property type="term" value="F:endopeptidase inhibitor activity"/>
    <property type="evidence" value="ECO:0007669"/>
    <property type="project" value="InterPro"/>
</dbReference>
<dbReference type="InterPro" id="IPR009048">
    <property type="entry name" value="A-macroglobulin_rcpt-bd"/>
</dbReference>
<dbReference type="InterPro" id="IPR041555">
    <property type="entry name" value="MG3"/>
</dbReference>
<accession>A0A3Q3XHG6</accession>
<evidence type="ECO:0000256" key="2">
    <source>
        <dbReference type="ARBA" id="ARBA00022525"/>
    </source>
</evidence>
<dbReference type="SMART" id="SM00643">
    <property type="entry name" value="C345C"/>
    <property type="match status" value="1"/>
</dbReference>
<keyword evidence="2" id="KW-0964">Secreted</keyword>
<evidence type="ECO:0000313" key="5">
    <source>
        <dbReference type="Ensembl" id="ENSMMOP00000028475.1"/>
    </source>
</evidence>
<comment type="subcellular location">
    <subcellularLocation>
        <location evidence="1">Secreted</location>
    </subcellularLocation>
</comment>
<dbReference type="SMART" id="SM01359">
    <property type="entry name" value="A2M_N_2"/>
    <property type="match status" value="1"/>
</dbReference>
<keyword evidence="3" id="KW-1015">Disulfide bond</keyword>
<dbReference type="InterPro" id="IPR040839">
    <property type="entry name" value="MG4"/>
</dbReference>
<dbReference type="Ensembl" id="ENSMMOT00000028957.1">
    <property type="protein sequence ID" value="ENSMMOP00000028475.1"/>
    <property type="gene ID" value="ENSMMOG00000021480.1"/>
</dbReference>
<dbReference type="InterPro" id="IPR041425">
    <property type="entry name" value="C3/4/5_MG1"/>
</dbReference>
<evidence type="ECO:0000256" key="1">
    <source>
        <dbReference type="ARBA" id="ARBA00004613"/>
    </source>
</evidence>
<organism evidence="5 6">
    <name type="scientific">Mola mola</name>
    <name type="common">Ocean sunfish</name>
    <name type="synonym">Tetraodon mola</name>
    <dbReference type="NCBI Taxonomy" id="94237"/>
    <lineage>
        <taxon>Eukaryota</taxon>
        <taxon>Metazoa</taxon>
        <taxon>Chordata</taxon>
        <taxon>Craniata</taxon>
        <taxon>Vertebrata</taxon>
        <taxon>Euteleostomi</taxon>
        <taxon>Actinopterygii</taxon>
        <taxon>Neopterygii</taxon>
        <taxon>Teleostei</taxon>
        <taxon>Neoteleostei</taxon>
        <taxon>Acanthomorphata</taxon>
        <taxon>Eupercaria</taxon>
        <taxon>Tetraodontiformes</taxon>
        <taxon>Molidae</taxon>
        <taxon>Mola</taxon>
    </lineage>
</organism>
<dbReference type="SMART" id="SM01360">
    <property type="entry name" value="A2M"/>
    <property type="match status" value="1"/>
</dbReference>
<dbReference type="InterPro" id="IPR013783">
    <property type="entry name" value="Ig-like_fold"/>
</dbReference>
<name>A0A3Q3XHG6_MOLML</name>
<dbReference type="Gene3D" id="2.40.50.120">
    <property type="match status" value="1"/>
</dbReference>
<dbReference type="InterPro" id="IPR008930">
    <property type="entry name" value="Terpenoid_cyclase/PrenylTrfase"/>
</dbReference>
<dbReference type="SMART" id="SM01419">
    <property type="entry name" value="Thiol-ester_cl"/>
    <property type="match status" value="1"/>
</dbReference>
<dbReference type="Pfam" id="PF01759">
    <property type="entry name" value="NTR"/>
    <property type="match status" value="1"/>
</dbReference>
<dbReference type="Proteomes" id="UP000261620">
    <property type="component" value="Unplaced"/>
</dbReference>
<proteinExistence type="predicted"/>
<dbReference type="CDD" id="cd02896">
    <property type="entry name" value="complement_C3_C4_C5"/>
    <property type="match status" value="1"/>
</dbReference>
<dbReference type="InterPro" id="IPR036595">
    <property type="entry name" value="A-macroglobulin_rcpt-bd_sf"/>
</dbReference>
<dbReference type="PROSITE" id="PS50189">
    <property type="entry name" value="NTR"/>
    <property type="match status" value="1"/>
</dbReference>
<dbReference type="SUPFAM" id="SSF48239">
    <property type="entry name" value="Terpenoid cyclases/Protein prenyltransferases"/>
    <property type="match status" value="1"/>
</dbReference>
<dbReference type="Pfam" id="PF07678">
    <property type="entry name" value="TED_complement"/>
    <property type="match status" value="1"/>
</dbReference>
<evidence type="ECO:0000259" key="4">
    <source>
        <dbReference type="PROSITE" id="PS50189"/>
    </source>
</evidence>
<dbReference type="OMA" id="EFECKEY"/>
<reference evidence="5" key="1">
    <citation type="submission" date="2025-08" db="UniProtKB">
        <authorList>
            <consortium name="Ensembl"/>
        </authorList>
    </citation>
    <scope>IDENTIFICATION</scope>
</reference>
<dbReference type="InterPro" id="IPR001599">
    <property type="entry name" value="Macroglobln_a2"/>
</dbReference>
<dbReference type="PANTHER" id="PTHR11412:SF81">
    <property type="entry name" value="COMPLEMENT C3"/>
    <property type="match status" value="1"/>
</dbReference>
<dbReference type="Pfam" id="PF00207">
    <property type="entry name" value="A2M"/>
    <property type="match status" value="1"/>
</dbReference>
<feature type="domain" description="NTR" evidence="4">
    <location>
        <begin position="1403"/>
        <end position="1548"/>
    </location>
</feature>
<dbReference type="Pfam" id="PF17791">
    <property type="entry name" value="MG3"/>
    <property type="match status" value="1"/>
</dbReference>